<dbReference type="EMBL" id="GGMS01001286">
    <property type="protein sequence ID" value="MBY70489.1"/>
    <property type="molecule type" value="Transcribed_RNA"/>
</dbReference>
<keyword evidence="1" id="KW-0175">Coiled coil</keyword>
<name>A0A2S2PYJ0_9HEMI</name>
<gene>
    <name evidence="3" type="ORF">g.182501</name>
</gene>
<organism evidence="3">
    <name type="scientific">Sipha flava</name>
    <name type="common">yellow sugarcane aphid</name>
    <dbReference type="NCBI Taxonomy" id="143950"/>
    <lineage>
        <taxon>Eukaryota</taxon>
        <taxon>Metazoa</taxon>
        <taxon>Ecdysozoa</taxon>
        <taxon>Arthropoda</taxon>
        <taxon>Hexapoda</taxon>
        <taxon>Insecta</taxon>
        <taxon>Pterygota</taxon>
        <taxon>Neoptera</taxon>
        <taxon>Paraneoptera</taxon>
        <taxon>Hemiptera</taxon>
        <taxon>Sternorrhyncha</taxon>
        <taxon>Aphidomorpha</taxon>
        <taxon>Aphidoidea</taxon>
        <taxon>Aphididae</taxon>
        <taxon>Sipha</taxon>
    </lineage>
</organism>
<evidence type="ECO:0000313" key="3">
    <source>
        <dbReference type="EMBL" id="MBY70489.1"/>
    </source>
</evidence>
<evidence type="ECO:0000256" key="1">
    <source>
        <dbReference type="SAM" id="Coils"/>
    </source>
</evidence>
<dbReference type="AlphaFoldDB" id="A0A2S2PYJ0"/>
<feature type="coiled-coil region" evidence="1">
    <location>
        <begin position="62"/>
        <end position="98"/>
    </location>
</feature>
<evidence type="ECO:0000256" key="2">
    <source>
        <dbReference type="SAM" id="MobiDB-lite"/>
    </source>
</evidence>
<feature type="region of interest" description="Disordered" evidence="2">
    <location>
        <begin position="31"/>
        <end position="59"/>
    </location>
</feature>
<proteinExistence type="predicted"/>
<sequence length="159" mass="18520">MSLCQPSPSNRDGLTFEEYIYDSQETVVSEPKTAKLPNLPTATRTLSTRKRDKLPSITSSPVINHLEKKKNLKEELMKAKEERKLKRLEKNKTKNTKLLKRKTVKKSLFQLPESSEDEEPQYVDTDNEDSADEDCLYCNEPYKNDVHGEKWIRCIKCVR</sequence>
<feature type="region of interest" description="Disordered" evidence="2">
    <location>
        <begin position="108"/>
        <end position="131"/>
    </location>
</feature>
<reference evidence="3" key="1">
    <citation type="submission" date="2018-04" db="EMBL/GenBank/DDBJ databases">
        <title>Transcriptome assembly of Sipha flava.</title>
        <authorList>
            <person name="Scully E.D."/>
            <person name="Geib S.M."/>
            <person name="Palmer N.A."/>
            <person name="Koch K."/>
            <person name="Bradshaw J."/>
            <person name="Heng-Moss T."/>
            <person name="Sarath G."/>
        </authorList>
    </citation>
    <scope>NUCLEOTIDE SEQUENCE</scope>
</reference>
<accession>A0A2S2PYJ0</accession>
<feature type="compositionally biased region" description="Acidic residues" evidence="2">
    <location>
        <begin position="114"/>
        <end position="131"/>
    </location>
</feature>
<protein>
    <submittedName>
        <fullName evidence="3">Uncharacterized protein</fullName>
    </submittedName>
</protein>